<protein>
    <submittedName>
        <fullName evidence="1">Transposase</fullName>
    </submittedName>
</protein>
<dbReference type="HOGENOM" id="CLU_027402_34_5_0"/>
<keyword evidence="2" id="KW-1185">Reference proteome</keyword>
<dbReference type="EMBL" id="FP929003">
    <property type="protein sequence ID" value="CBK42414.1"/>
    <property type="molecule type" value="Genomic_DNA"/>
</dbReference>
<sequence length="30" mass="3523">MRQLKFTETHIVSILKEADAGCPVNEIWRH</sequence>
<dbReference type="AlphaFoldDB" id="D8PGM7"/>
<evidence type="ECO:0000313" key="1">
    <source>
        <dbReference type="EMBL" id="CBK42414.1"/>
    </source>
</evidence>
<dbReference type="Proteomes" id="UP000001660">
    <property type="component" value="Chromosome"/>
</dbReference>
<organism evidence="1 2">
    <name type="scientific">Nitrospira defluvii</name>
    <dbReference type="NCBI Taxonomy" id="330214"/>
    <lineage>
        <taxon>Bacteria</taxon>
        <taxon>Pseudomonadati</taxon>
        <taxon>Nitrospirota</taxon>
        <taxon>Nitrospiria</taxon>
        <taxon>Nitrospirales</taxon>
        <taxon>Nitrospiraceae</taxon>
        <taxon>Nitrospira</taxon>
    </lineage>
</organism>
<dbReference type="KEGG" id="nde:NIDE2708"/>
<name>D8PGM7_9BACT</name>
<dbReference type="STRING" id="330214.NIDE2708"/>
<evidence type="ECO:0000313" key="2">
    <source>
        <dbReference type="Proteomes" id="UP000001660"/>
    </source>
</evidence>
<proteinExistence type="predicted"/>
<reference evidence="1 2" key="1">
    <citation type="journal article" date="2010" name="Proc. Natl. Acad. Sci. U.S.A.">
        <title>A Nitrospira metagenome illuminates the physiology and evolution of globally important nitrite-oxidizing bacteria.</title>
        <authorList>
            <person name="Lucker S."/>
            <person name="Wagner M."/>
            <person name="Maixner F."/>
            <person name="Pelletier E."/>
            <person name="Koch H."/>
            <person name="Vacherie B."/>
            <person name="Rattei T."/>
            <person name="Sinninghe Damste J."/>
            <person name="Spieck E."/>
            <person name="Le Paslier D."/>
            <person name="Daims H."/>
        </authorList>
    </citation>
    <scope>NUCLEOTIDE SEQUENCE [LARGE SCALE GENOMIC DNA]</scope>
</reference>
<accession>D8PGM7</accession>
<gene>
    <name evidence="1" type="ORF">NIDE2708</name>
</gene>